<evidence type="ECO:0000256" key="4">
    <source>
        <dbReference type="ARBA" id="ARBA00010617"/>
    </source>
</evidence>
<organism evidence="15 16">
    <name type="scientific">Trichogramma kaykai</name>
    <dbReference type="NCBI Taxonomy" id="54128"/>
    <lineage>
        <taxon>Eukaryota</taxon>
        <taxon>Metazoa</taxon>
        <taxon>Ecdysozoa</taxon>
        <taxon>Arthropoda</taxon>
        <taxon>Hexapoda</taxon>
        <taxon>Insecta</taxon>
        <taxon>Pterygota</taxon>
        <taxon>Neoptera</taxon>
        <taxon>Endopterygota</taxon>
        <taxon>Hymenoptera</taxon>
        <taxon>Apocrita</taxon>
        <taxon>Proctotrupomorpha</taxon>
        <taxon>Chalcidoidea</taxon>
        <taxon>Trichogrammatidae</taxon>
        <taxon>Trichogramma</taxon>
    </lineage>
</organism>
<evidence type="ECO:0000256" key="5">
    <source>
        <dbReference type="ARBA" id="ARBA00022617"/>
    </source>
</evidence>
<dbReference type="PRINTS" id="PR00463">
    <property type="entry name" value="EP450I"/>
</dbReference>
<dbReference type="Proteomes" id="UP001627154">
    <property type="component" value="Unassembled WGS sequence"/>
</dbReference>
<keyword evidence="6 13" id="KW-0479">Metal-binding</keyword>
<dbReference type="Gene3D" id="1.10.630.10">
    <property type="entry name" value="Cytochrome P450"/>
    <property type="match status" value="1"/>
</dbReference>
<evidence type="ECO:0000256" key="8">
    <source>
        <dbReference type="ARBA" id="ARBA00022848"/>
    </source>
</evidence>
<proteinExistence type="inferred from homology"/>
<keyword evidence="8" id="KW-0492">Microsome</keyword>
<evidence type="ECO:0000256" key="12">
    <source>
        <dbReference type="ARBA" id="ARBA00023136"/>
    </source>
</evidence>
<dbReference type="PROSITE" id="PS00086">
    <property type="entry name" value="CYTOCHROME_P450"/>
    <property type="match status" value="1"/>
</dbReference>
<comment type="cofactor">
    <cofactor evidence="1 13">
        <name>heme</name>
        <dbReference type="ChEBI" id="CHEBI:30413"/>
    </cofactor>
</comment>
<dbReference type="InterPro" id="IPR002401">
    <property type="entry name" value="Cyt_P450_E_grp-I"/>
</dbReference>
<evidence type="ECO:0008006" key="17">
    <source>
        <dbReference type="Google" id="ProtNLM"/>
    </source>
</evidence>
<dbReference type="GO" id="GO:0046872">
    <property type="term" value="F:metal ion binding"/>
    <property type="evidence" value="ECO:0007669"/>
    <property type="project" value="UniProtKB-KW"/>
</dbReference>
<evidence type="ECO:0000256" key="9">
    <source>
        <dbReference type="ARBA" id="ARBA00023002"/>
    </source>
</evidence>
<comment type="similarity">
    <text evidence="4 14">Belongs to the cytochrome P450 family.</text>
</comment>
<evidence type="ECO:0000256" key="2">
    <source>
        <dbReference type="ARBA" id="ARBA00004174"/>
    </source>
</evidence>
<evidence type="ECO:0000256" key="3">
    <source>
        <dbReference type="ARBA" id="ARBA00004406"/>
    </source>
</evidence>
<keyword evidence="12" id="KW-0472">Membrane</keyword>
<evidence type="ECO:0000256" key="13">
    <source>
        <dbReference type="PIRSR" id="PIRSR602401-1"/>
    </source>
</evidence>
<dbReference type="InterPro" id="IPR017972">
    <property type="entry name" value="Cyt_P450_CS"/>
</dbReference>
<dbReference type="GO" id="GO:0004497">
    <property type="term" value="F:monooxygenase activity"/>
    <property type="evidence" value="ECO:0007669"/>
    <property type="project" value="UniProtKB-KW"/>
</dbReference>
<evidence type="ECO:0000256" key="11">
    <source>
        <dbReference type="ARBA" id="ARBA00023033"/>
    </source>
</evidence>
<keyword evidence="10 13" id="KW-0408">Iron</keyword>
<keyword evidence="11 14" id="KW-0503">Monooxygenase</keyword>
<keyword evidence="5 13" id="KW-0349">Heme</keyword>
<sequence length="414" mass="46898">MIKSVTIKNFDRFCDREAFLDPEVDPLFAGNLFSIRGDKWREASNLLSPAFTASKMRLMFAAMRDCCEACVDHVARLPERERLKIDTKDVFTRLTNDTIARCSFGLKVDSLKEPDNQFYVLGRKGTDSNKFSSAKFALGSFFPGLMKLVEDDVGDFFKNLIADTIRNREEQGVRCPDMLQLMMDALGKDRRSHLELDITEMTAHAFLFFFGGFDTTSTQMCVTAHELAVNLDAQRKLREAIDAASQPTYEVINSMPYLDAVLKESLLKHTQFNFLNRICTKSFELPPTLPGAKPLIVQPDTNVWIPATAIHRDPSYFENPDRFDPDRFLGKTATTTTTSDNDYAVNLGFGIGPRGCIGQRFATMEIKMLFFVLLSRFELRPNEKTPQPYVYSTKSITLLPEGGFSLSMIPRQLN</sequence>
<name>A0ABD2VXW0_9HYME</name>
<evidence type="ECO:0000256" key="14">
    <source>
        <dbReference type="RuleBase" id="RU000461"/>
    </source>
</evidence>
<protein>
    <recommendedName>
        <fullName evidence="17">Cytochrome P450</fullName>
    </recommendedName>
</protein>
<evidence type="ECO:0000256" key="10">
    <source>
        <dbReference type="ARBA" id="ARBA00023004"/>
    </source>
</evidence>
<gene>
    <name evidence="15" type="ORF">TKK_018672</name>
</gene>
<dbReference type="GO" id="GO:0005789">
    <property type="term" value="C:endoplasmic reticulum membrane"/>
    <property type="evidence" value="ECO:0007669"/>
    <property type="project" value="UniProtKB-SubCell"/>
</dbReference>
<dbReference type="CDD" id="cd11056">
    <property type="entry name" value="CYP6-like"/>
    <property type="match status" value="1"/>
</dbReference>
<dbReference type="InterPro" id="IPR050476">
    <property type="entry name" value="Insect_CytP450_Detox"/>
</dbReference>
<dbReference type="PANTHER" id="PTHR24292">
    <property type="entry name" value="CYTOCHROME P450"/>
    <property type="match status" value="1"/>
</dbReference>
<accession>A0ABD2VXW0</accession>
<feature type="binding site" description="axial binding residue" evidence="13">
    <location>
        <position position="356"/>
    </location>
    <ligand>
        <name>heme</name>
        <dbReference type="ChEBI" id="CHEBI:30413"/>
    </ligand>
    <ligandPart>
        <name>Fe</name>
        <dbReference type="ChEBI" id="CHEBI:18248"/>
    </ligandPart>
</feature>
<dbReference type="PRINTS" id="PR00385">
    <property type="entry name" value="P450"/>
</dbReference>
<dbReference type="PANTHER" id="PTHR24292:SF54">
    <property type="entry name" value="CYP9F3-RELATED"/>
    <property type="match status" value="1"/>
</dbReference>
<keyword evidence="7" id="KW-0256">Endoplasmic reticulum</keyword>
<comment type="caution">
    <text evidence="15">The sequence shown here is derived from an EMBL/GenBank/DDBJ whole genome shotgun (WGS) entry which is preliminary data.</text>
</comment>
<dbReference type="InterPro" id="IPR001128">
    <property type="entry name" value="Cyt_P450"/>
</dbReference>
<keyword evidence="16" id="KW-1185">Reference proteome</keyword>
<dbReference type="SUPFAM" id="SSF48264">
    <property type="entry name" value="Cytochrome P450"/>
    <property type="match status" value="1"/>
</dbReference>
<evidence type="ECO:0000256" key="6">
    <source>
        <dbReference type="ARBA" id="ARBA00022723"/>
    </source>
</evidence>
<reference evidence="15 16" key="1">
    <citation type="journal article" date="2024" name="bioRxiv">
        <title>A reference genome for Trichogramma kaykai: A tiny desert-dwelling parasitoid wasp with competing sex-ratio distorters.</title>
        <authorList>
            <person name="Culotta J."/>
            <person name="Lindsey A.R."/>
        </authorList>
    </citation>
    <scope>NUCLEOTIDE SEQUENCE [LARGE SCALE GENOMIC DNA]</scope>
    <source>
        <strain evidence="15 16">KSX58</strain>
    </source>
</reference>
<evidence type="ECO:0000313" key="15">
    <source>
        <dbReference type="EMBL" id="KAL3385604.1"/>
    </source>
</evidence>
<evidence type="ECO:0000256" key="1">
    <source>
        <dbReference type="ARBA" id="ARBA00001971"/>
    </source>
</evidence>
<comment type="subcellular location">
    <subcellularLocation>
        <location evidence="3">Endoplasmic reticulum membrane</location>
        <topology evidence="3">Peripheral membrane protein</topology>
    </subcellularLocation>
    <subcellularLocation>
        <location evidence="2">Microsome membrane</location>
        <topology evidence="2">Peripheral membrane protein</topology>
    </subcellularLocation>
</comment>
<evidence type="ECO:0000256" key="7">
    <source>
        <dbReference type="ARBA" id="ARBA00022824"/>
    </source>
</evidence>
<dbReference type="Pfam" id="PF00067">
    <property type="entry name" value="p450"/>
    <property type="match status" value="1"/>
</dbReference>
<keyword evidence="9 14" id="KW-0560">Oxidoreductase</keyword>
<dbReference type="AlphaFoldDB" id="A0ABD2VXW0"/>
<evidence type="ECO:0000313" key="16">
    <source>
        <dbReference type="Proteomes" id="UP001627154"/>
    </source>
</evidence>
<dbReference type="InterPro" id="IPR036396">
    <property type="entry name" value="Cyt_P450_sf"/>
</dbReference>
<dbReference type="EMBL" id="JBJJXI010000153">
    <property type="protein sequence ID" value="KAL3385604.1"/>
    <property type="molecule type" value="Genomic_DNA"/>
</dbReference>